<protein>
    <submittedName>
        <fullName evidence="1">Uncharacterized protein</fullName>
    </submittedName>
</protein>
<keyword evidence="2" id="KW-1185">Reference proteome</keyword>
<comment type="caution">
    <text evidence="1">The sequence shown here is derived from an EMBL/GenBank/DDBJ whole genome shotgun (WGS) entry which is preliminary data.</text>
</comment>
<sequence length="80" mass="8891">MSAGVAVLLRASGGRRWGVLVCASILRWREGRQIGWRMMDRDGLQREGGSAEENGAERKMAEREKGDPRGREGRSRGFCA</sequence>
<accession>A0ACC2L2G6</accession>
<reference evidence="1 2" key="1">
    <citation type="journal article" date="2022" name="Hortic Res">
        <title>A haplotype resolved chromosomal level avocado genome allows analysis of novel avocado genes.</title>
        <authorList>
            <person name="Nath O."/>
            <person name="Fletcher S.J."/>
            <person name="Hayward A."/>
            <person name="Shaw L.M."/>
            <person name="Masouleh A.K."/>
            <person name="Furtado A."/>
            <person name="Henry R.J."/>
            <person name="Mitter N."/>
        </authorList>
    </citation>
    <scope>NUCLEOTIDE SEQUENCE [LARGE SCALE GENOMIC DNA]</scope>
    <source>
        <strain evidence="2">cv. Hass</strain>
    </source>
</reference>
<dbReference type="Proteomes" id="UP001234297">
    <property type="component" value="Chromosome 6"/>
</dbReference>
<proteinExistence type="predicted"/>
<organism evidence="1 2">
    <name type="scientific">Persea americana</name>
    <name type="common">Avocado</name>
    <dbReference type="NCBI Taxonomy" id="3435"/>
    <lineage>
        <taxon>Eukaryota</taxon>
        <taxon>Viridiplantae</taxon>
        <taxon>Streptophyta</taxon>
        <taxon>Embryophyta</taxon>
        <taxon>Tracheophyta</taxon>
        <taxon>Spermatophyta</taxon>
        <taxon>Magnoliopsida</taxon>
        <taxon>Magnoliidae</taxon>
        <taxon>Laurales</taxon>
        <taxon>Lauraceae</taxon>
        <taxon>Persea</taxon>
    </lineage>
</organism>
<evidence type="ECO:0000313" key="1">
    <source>
        <dbReference type="EMBL" id="KAJ8627586.1"/>
    </source>
</evidence>
<dbReference type="EMBL" id="CM056814">
    <property type="protein sequence ID" value="KAJ8627586.1"/>
    <property type="molecule type" value="Genomic_DNA"/>
</dbReference>
<evidence type="ECO:0000313" key="2">
    <source>
        <dbReference type="Proteomes" id="UP001234297"/>
    </source>
</evidence>
<gene>
    <name evidence="1" type="ORF">MRB53_020893</name>
</gene>
<name>A0ACC2L2G6_PERAE</name>